<reference evidence="2" key="1">
    <citation type="submission" date="2020-05" db="EMBL/GenBank/DDBJ databases">
        <authorList>
            <person name="Rincon C."/>
            <person name="Sanders R I."/>
            <person name="Robbins C."/>
            <person name="Chaturvedi A."/>
        </authorList>
    </citation>
    <scope>NUCLEOTIDE SEQUENCE</scope>
    <source>
        <strain evidence="2">CHB12</strain>
    </source>
</reference>
<evidence type="ECO:0000313" key="3">
    <source>
        <dbReference type="Proteomes" id="UP000684084"/>
    </source>
</evidence>
<dbReference type="Proteomes" id="UP000684084">
    <property type="component" value="Unassembled WGS sequence"/>
</dbReference>
<dbReference type="AlphaFoldDB" id="A0A915ZFG8"/>
<feature type="signal peptide" evidence="1">
    <location>
        <begin position="1"/>
        <end position="19"/>
    </location>
</feature>
<dbReference type="VEuPathDB" id="FungiDB:RhiirFUN_026494"/>
<keyword evidence="1" id="KW-0732">Signal</keyword>
<protein>
    <submittedName>
        <fullName evidence="2">Uncharacterized protein</fullName>
    </submittedName>
</protein>
<accession>A0A915ZFG8</accession>
<evidence type="ECO:0000256" key="1">
    <source>
        <dbReference type="SAM" id="SignalP"/>
    </source>
</evidence>
<dbReference type="EMBL" id="CAGKOT010000034">
    <property type="protein sequence ID" value="CAB5375054.1"/>
    <property type="molecule type" value="Genomic_DNA"/>
</dbReference>
<dbReference type="OrthoDB" id="10286273at2759"/>
<proteinExistence type="predicted"/>
<comment type="caution">
    <text evidence="2">The sequence shown here is derived from an EMBL/GenBank/DDBJ whole genome shotgun (WGS) entry which is preliminary data.</text>
</comment>
<sequence length="95" mass="10946">MILLLIIVTCIQNVGKVNLMNVQIYEKLFQNFQTISFKRDDTSFIDTNEENVTTMEISKEFSDMNQDLLIDNIPNMIGPKSTSSCLQTYKLFLSI</sequence>
<feature type="chain" id="PRO_5038069046" evidence="1">
    <location>
        <begin position="20"/>
        <end position="95"/>
    </location>
</feature>
<evidence type="ECO:0000313" key="2">
    <source>
        <dbReference type="EMBL" id="CAB5375054.1"/>
    </source>
</evidence>
<gene>
    <name evidence="2" type="ORF">CHRIB12_LOCUS14693</name>
</gene>
<organism evidence="2 3">
    <name type="scientific">Rhizophagus irregularis</name>
    <dbReference type="NCBI Taxonomy" id="588596"/>
    <lineage>
        <taxon>Eukaryota</taxon>
        <taxon>Fungi</taxon>
        <taxon>Fungi incertae sedis</taxon>
        <taxon>Mucoromycota</taxon>
        <taxon>Glomeromycotina</taxon>
        <taxon>Glomeromycetes</taxon>
        <taxon>Glomerales</taxon>
        <taxon>Glomeraceae</taxon>
        <taxon>Rhizophagus</taxon>
    </lineage>
</organism>
<name>A0A915ZFG8_9GLOM</name>